<evidence type="ECO:0000313" key="6">
    <source>
        <dbReference type="Proteomes" id="UP001428817"/>
    </source>
</evidence>
<dbReference type="SUPFAM" id="SSF48264">
    <property type="entry name" value="Cytochrome P450"/>
    <property type="match status" value="1"/>
</dbReference>
<keyword evidence="3" id="KW-0503">Monooxygenase</keyword>
<comment type="similarity">
    <text evidence="2 3">Belongs to the cytochrome P450 family.</text>
</comment>
<gene>
    <name evidence="5" type="ORF">GCM10023321_32280</name>
</gene>
<dbReference type="EMBL" id="BAABJP010000014">
    <property type="protein sequence ID" value="GAA5156479.1"/>
    <property type="molecule type" value="Genomic_DNA"/>
</dbReference>
<accession>A0ABP9Q9A9</accession>
<sequence length="458" mass="50310">MSAVAPRAPGHVPLLGHAIQLRLRPLQFLAELAEHGTVVELRLGTAPAYLVGDPKVAHQVLLDARTFEKGGPLYRELASLLGDSLATSTRERHRRQRRMVQPSFQHSRMPAYASVMTEEIDQMLATFAPGRVVDFARTCRTLTLRVVARALFSSGLSDAAMGAVERHLPEFSLGVYRRMTHPVSVMKRLSTPSSRRFVRATVCLRAAISQVIAECSSGGMPSDCVMADMLAYRDESGRPLSERELVDHSVVLFLAGAETSATTIAWAFHALAANPEVERALHTEVDSVLSDGRPVELADLPRLDYTCRYVTEVLRRYPAIWVLTRTAMAETMLGEVTVPAGSGVIVSPYALHRNPRMFPDPTRIDPGRWLPERAQNIPRGAWLPFGAGSRKCVGEEFGMIETVLTVAAVAARWRLRPPARGVRVKELPMTSLATGPMPMRLEPRGATGPRKPRGAPPQ</sequence>
<dbReference type="PANTHER" id="PTHR24305">
    <property type="entry name" value="CYTOCHROME P450"/>
    <property type="match status" value="1"/>
</dbReference>
<dbReference type="PROSITE" id="PS00086">
    <property type="entry name" value="CYTOCHROME_P450"/>
    <property type="match status" value="1"/>
</dbReference>
<evidence type="ECO:0000313" key="5">
    <source>
        <dbReference type="EMBL" id="GAA5156479.1"/>
    </source>
</evidence>
<comment type="caution">
    <text evidence="5">The sequence shown here is derived from an EMBL/GenBank/DDBJ whole genome shotgun (WGS) entry which is preliminary data.</text>
</comment>
<dbReference type="PRINTS" id="PR00463">
    <property type="entry name" value="EP450I"/>
</dbReference>
<organism evidence="5 6">
    <name type="scientific">Pseudonocardia eucalypti</name>
    <dbReference type="NCBI Taxonomy" id="648755"/>
    <lineage>
        <taxon>Bacteria</taxon>
        <taxon>Bacillati</taxon>
        <taxon>Actinomycetota</taxon>
        <taxon>Actinomycetes</taxon>
        <taxon>Pseudonocardiales</taxon>
        <taxon>Pseudonocardiaceae</taxon>
        <taxon>Pseudonocardia</taxon>
    </lineage>
</organism>
<evidence type="ECO:0000256" key="2">
    <source>
        <dbReference type="ARBA" id="ARBA00010617"/>
    </source>
</evidence>
<dbReference type="InterPro" id="IPR002401">
    <property type="entry name" value="Cyt_P450_E_grp-I"/>
</dbReference>
<dbReference type="InterPro" id="IPR036396">
    <property type="entry name" value="Cyt_P450_sf"/>
</dbReference>
<dbReference type="InterPro" id="IPR050121">
    <property type="entry name" value="Cytochrome_P450_monoxygenase"/>
</dbReference>
<keyword evidence="6" id="KW-1185">Reference proteome</keyword>
<dbReference type="Gene3D" id="1.10.630.10">
    <property type="entry name" value="Cytochrome P450"/>
    <property type="match status" value="1"/>
</dbReference>
<dbReference type="PRINTS" id="PR00385">
    <property type="entry name" value="P450"/>
</dbReference>
<comment type="cofactor">
    <cofactor evidence="1">
        <name>heme</name>
        <dbReference type="ChEBI" id="CHEBI:30413"/>
    </cofactor>
</comment>
<evidence type="ECO:0000256" key="1">
    <source>
        <dbReference type="ARBA" id="ARBA00001971"/>
    </source>
</evidence>
<dbReference type="Proteomes" id="UP001428817">
    <property type="component" value="Unassembled WGS sequence"/>
</dbReference>
<dbReference type="Pfam" id="PF00067">
    <property type="entry name" value="p450"/>
    <property type="match status" value="1"/>
</dbReference>
<feature type="region of interest" description="Disordered" evidence="4">
    <location>
        <begin position="431"/>
        <end position="458"/>
    </location>
</feature>
<evidence type="ECO:0000256" key="3">
    <source>
        <dbReference type="RuleBase" id="RU000461"/>
    </source>
</evidence>
<keyword evidence="3" id="KW-0479">Metal-binding</keyword>
<dbReference type="RefSeq" id="WP_185065989.1">
    <property type="nucleotide sequence ID" value="NZ_BAABJP010000014.1"/>
</dbReference>
<proteinExistence type="inferred from homology"/>
<dbReference type="PANTHER" id="PTHR24305:SF166">
    <property type="entry name" value="CYTOCHROME P450 12A4, MITOCHONDRIAL-RELATED"/>
    <property type="match status" value="1"/>
</dbReference>
<protein>
    <submittedName>
        <fullName evidence="5">Cytochrome P450</fullName>
    </submittedName>
</protein>
<keyword evidence="3" id="KW-0349">Heme</keyword>
<evidence type="ECO:0000256" key="4">
    <source>
        <dbReference type="SAM" id="MobiDB-lite"/>
    </source>
</evidence>
<keyword evidence="3" id="KW-0560">Oxidoreductase</keyword>
<keyword evidence="3" id="KW-0408">Iron</keyword>
<reference evidence="6" key="1">
    <citation type="journal article" date="2019" name="Int. J. Syst. Evol. Microbiol.">
        <title>The Global Catalogue of Microorganisms (GCM) 10K type strain sequencing project: providing services to taxonomists for standard genome sequencing and annotation.</title>
        <authorList>
            <consortium name="The Broad Institute Genomics Platform"/>
            <consortium name="The Broad Institute Genome Sequencing Center for Infectious Disease"/>
            <person name="Wu L."/>
            <person name="Ma J."/>
        </authorList>
    </citation>
    <scope>NUCLEOTIDE SEQUENCE [LARGE SCALE GENOMIC DNA]</scope>
    <source>
        <strain evidence="6">JCM 18303</strain>
    </source>
</reference>
<dbReference type="InterPro" id="IPR017972">
    <property type="entry name" value="Cyt_P450_CS"/>
</dbReference>
<name>A0ABP9Q9A9_9PSEU</name>
<dbReference type="InterPro" id="IPR001128">
    <property type="entry name" value="Cyt_P450"/>
</dbReference>